<evidence type="ECO:0008006" key="8">
    <source>
        <dbReference type="Google" id="ProtNLM"/>
    </source>
</evidence>
<evidence type="ECO:0000256" key="1">
    <source>
        <dbReference type="ARBA" id="ARBA00004374"/>
    </source>
</evidence>
<dbReference type="InterPro" id="IPR007014">
    <property type="entry name" value="FUN14"/>
</dbReference>
<comment type="similarity">
    <text evidence="2">Belongs to the FUN14 family.</text>
</comment>
<name>A0AAV8WK01_9CUCU</name>
<evidence type="ECO:0000313" key="7">
    <source>
        <dbReference type="Proteomes" id="UP001162156"/>
    </source>
</evidence>
<evidence type="ECO:0000256" key="5">
    <source>
        <dbReference type="ARBA" id="ARBA00023136"/>
    </source>
</evidence>
<keyword evidence="4" id="KW-1133">Transmembrane helix</keyword>
<dbReference type="EMBL" id="JANEYF010005770">
    <property type="protein sequence ID" value="KAJ8926912.1"/>
    <property type="molecule type" value="Genomic_DNA"/>
</dbReference>
<reference evidence="6" key="1">
    <citation type="journal article" date="2023" name="Insect Mol. Biol.">
        <title>Genome sequencing provides insights into the evolution of gene families encoding plant cell wall-degrading enzymes in longhorned beetles.</title>
        <authorList>
            <person name="Shin N.R."/>
            <person name="Okamura Y."/>
            <person name="Kirsch R."/>
            <person name="Pauchet Y."/>
        </authorList>
    </citation>
    <scope>NUCLEOTIDE SEQUENCE</scope>
    <source>
        <strain evidence="6">RBIC_L_NR</strain>
    </source>
</reference>
<evidence type="ECO:0000256" key="3">
    <source>
        <dbReference type="ARBA" id="ARBA00022692"/>
    </source>
</evidence>
<sequence length="187" mass="20500">MPPIKSGKSDKDKSNQDIVTMDDVKKEAKSIIDRILGDVSKTSATKQIILGATSGWVTGFLAMRVGKTAALALGGGILLLQIANEKGYINVNWDKLNKKLDKVADKVEERITGEGPSWMDKAERFVDRKLNKAESRLKKGQTKAKKWYSGLTDDDCQIQEVHIFLVAFVAGIAIGMATSETLHKLPV</sequence>
<evidence type="ECO:0000256" key="4">
    <source>
        <dbReference type="ARBA" id="ARBA00022989"/>
    </source>
</evidence>
<dbReference type="Pfam" id="PF04930">
    <property type="entry name" value="FUN14"/>
    <property type="match status" value="1"/>
</dbReference>
<accession>A0AAV8WK01</accession>
<dbReference type="PANTHER" id="PTHR21346">
    <property type="entry name" value="FUN14 DOMAIN CONTAINING"/>
    <property type="match status" value="1"/>
</dbReference>
<proteinExistence type="inferred from homology"/>
<dbReference type="GO" id="GO:0005741">
    <property type="term" value="C:mitochondrial outer membrane"/>
    <property type="evidence" value="ECO:0007669"/>
    <property type="project" value="UniProtKB-SubCell"/>
</dbReference>
<evidence type="ECO:0000313" key="6">
    <source>
        <dbReference type="EMBL" id="KAJ8926912.1"/>
    </source>
</evidence>
<dbReference type="AlphaFoldDB" id="A0AAV8WK01"/>
<organism evidence="6 7">
    <name type="scientific">Rhamnusium bicolor</name>
    <dbReference type="NCBI Taxonomy" id="1586634"/>
    <lineage>
        <taxon>Eukaryota</taxon>
        <taxon>Metazoa</taxon>
        <taxon>Ecdysozoa</taxon>
        <taxon>Arthropoda</taxon>
        <taxon>Hexapoda</taxon>
        <taxon>Insecta</taxon>
        <taxon>Pterygota</taxon>
        <taxon>Neoptera</taxon>
        <taxon>Endopterygota</taxon>
        <taxon>Coleoptera</taxon>
        <taxon>Polyphaga</taxon>
        <taxon>Cucujiformia</taxon>
        <taxon>Chrysomeloidea</taxon>
        <taxon>Cerambycidae</taxon>
        <taxon>Lepturinae</taxon>
        <taxon>Rhagiini</taxon>
        <taxon>Rhamnusium</taxon>
    </lineage>
</organism>
<keyword evidence="5" id="KW-0472">Membrane</keyword>
<dbReference type="PANTHER" id="PTHR21346:SF0">
    <property type="entry name" value="RE45833P"/>
    <property type="match status" value="1"/>
</dbReference>
<protein>
    <recommendedName>
        <fullName evidence="8">FUN14 domain-containing protein 1</fullName>
    </recommendedName>
</protein>
<keyword evidence="7" id="KW-1185">Reference proteome</keyword>
<evidence type="ECO:0000256" key="2">
    <source>
        <dbReference type="ARBA" id="ARBA00009160"/>
    </source>
</evidence>
<dbReference type="GO" id="GO:0000422">
    <property type="term" value="P:autophagy of mitochondrion"/>
    <property type="evidence" value="ECO:0007669"/>
    <property type="project" value="TreeGrafter"/>
</dbReference>
<dbReference type="Proteomes" id="UP001162156">
    <property type="component" value="Unassembled WGS sequence"/>
</dbReference>
<keyword evidence="3" id="KW-0812">Transmembrane</keyword>
<gene>
    <name evidence="6" type="ORF">NQ314_020764</name>
</gene>
<comment type="caution">
    <text evidence="6">The sequence shown here is derived from an EMBL/GenBank/DDBJ whole genome shotgun (WGS) entry which is preliminary data.</text>
</comment>
<comment type="subcellular location">
    <subcellularLocation>
        <location evidence="1">Mitochondrion outer membrane</location>
        <topology evidence="1">Multi-pass membrane protein</topology>
    </subcellularLocation>
</comment>